<reference evidence="3 4" key="1">
    <citation type="submission" date="2013-09" db="EMBL/GenBank/DDBJ databases">
        <title>Whole genome sequencing of Halarchaeum acidiphilum strain MH1-52-1.</title>
        <authorList>
            <person name="Shimane Y."/>
            <person name="Minegishi H."/>
            <person name="Nishi S."/>
            <person name="Echigo A."/>
            <person name="Shuto A."/>
            <person name="Konishi M."/>
            <person name="Ito T."/>
            <person name="Ohkuma M."/>
            <person name="Ohta Y."/>
            <person name="Nagano Y."/>
            <person name="Tsubouchi T."/>
            <person name="Mori K."/>
            <person name="Usui K."/>
            <person name="Kamekura M."/>
            <person name="Usami R."/>
            <person name="Takaki Y."/>
            <person name="Hatada Y."/>
        </authorList>
    </citation>
    <scope>NUCLEOTIDE SEQUENCE [LARGE SCALE GENOMIC DNA]</scope>
    <source>
        <strain evidence="3 4">JCM 16109</strain>
    </source>
</reference>
<dbReference type="InterPro" id="IPR036163">
    <property type="entry name" value="HMA_dom_sf"/>
</dbReference>
<dbReference type="RefSeq" id="WP_021780675.1">
    <property type="nucleotide sequence ID" value="NZ_BATA01000080.1"/>
</dbReference>
<dbReference type="Gene3D" id="3.30.70.100">
    <property type="match status" value="1"/>
</dbReference>
<dbReference type="eggNOG" id="arCOG02763">
    <property type="taxonomic scope" value="Archaea"/>
</dbReference>
<feature type="domain" description="HMA" evidence="2">
    <location>
        <begin position="1"/>
        <end position="64"/>
    </location>
</feature>
<gene>
    <name evidence="3" type="ORF">MBEHAL_2362</name>
</gene>
<keyword evidence="1" id="KW-0479">Metal-binding</keyword>
<name>U2YXR5_9EURY</name>
<comment type="caution">
    <text evidence="3">The sequence shown here is derived from an EMBL/GenBank/DDBJ whole genome shotgun (WGS) entry which is preliminary data.</text>
</comment>
<dbReference type="CDD" id="cd00371">
    <property type="entry name" value="HMA"/>
    <property type="match status" value="1"/>
</dbReference>
<protein>
    <submittedName>
        <fullName evidence="3">Mercuric transport protein</fullName>
    </submittedName>
</protein>
<dbReference type="OrthoDB" id="44171at2157"/>
<evidence type="ECO:0000259" key="2">
    <source>
        <dbReference type="PROSITE" id="PS50846"/>
    </source>
</evidence>
<organism evidence="3 4">
    <name type="scientific">Halarchaeum acidiphilum MH1-52-1</name>
    <dbReference type="NCBI Taxonomy" id="1261545"/>
    <lineage>
        <taxon>Archaea</taxon>
        <taxon>Methanobacteriati</taxon>
        <taxon>Methanobacteriota</taxon>
        <taxon>Stenosarchaea group</taxon>
        <taxon>Halobacteria</taxon>
        <taxon>Halobacteriales</taxon>
        <taxon>Halobacteriaceae</taxon>
    </lineage>
</organism>
<dbReference type="InterPro" id="IPR006121">
    <property type="entry name" value="HMA_dom"/>
</dbReference>
<sequence length="65" mass="6698">MSKTYTVTGMSCGHCEQTVEEALNDVEGVESADADNEADTVVVEGEPDDADVVAAVDEAGYEASA</sequence>
<keyword evidence="4" id="KW-1185">Reference proteome</keyword>
<dbReference type="SUPFAM" id="SSF55008">
    <property type="entry name" value="HMA, heavy metal-associated domain"/>
    <property type="match status" value="1"/>
</dbReference>
<dbReference type="GO" id="GO:0046872">
    <property type="term" value="F:metal ion binding"/>
    <property type="evidence" value="ECO:0007669"/>
    <property type="project" value="UniProtKB-KW"/>
</dbReference>
<dbReference type="AlphaFoldDB" id="U2YXR5"/>
<dbReference type="PROSITE" id="PS50846">
    <property type="entry name" value="HMA_2"/>
    <property type="match status" value="1"/>
</dbReference>
<dbReference type="Pfam" id="PF00403">
    <property type="entry name" value="HMA"/>
    <property type="match status" value="1"/>
</dbReference>
<proteinExistence type="predicted"/>
<evidence type="ECO:0000256" key="1">
    <source>
        <dbReference type="ARBA" id="ARBA00022723"/>
    </source>
</evidence>
<dbReference type="EMBL" id="BATA01000080">
    <property type="protein sequence ID" value="GAD53602.1"/>
    <property type="molecule type" value="Genomic_DNA"/>
</dbReference>
<evidence type="ECO:0000313" key="4">
    <source>
        <dbReference type="Proteomes" id="UP000016986"/>
    </source>
</evidence>
<dbReference type="Proteomes" id="UP000016986">
    <property type="component" value="Unassembled WGS sequence"/>
</dbReference>
<accession>U2YXR5</accession>
<dbReference type="PANTHER" id="PTHR22814">
    <property type="entry name" value="COPPER TRANSPORT PROTEIN ATOX1-RELATED"/>
    <property type="match status" value="1"/>
</dbReference>
<dbReference type="PANTHER" id="PTHR22814:SF287">
    <property type="entry name" value="COPPER TRANSPORT PROTEIN ATX1"/>
    <property type="match status" value="1"/>
</dbReference>
<evidence type="ECO:0000313" key="3">
    <source>
        <dbReference type="EMBL" id="GAD53602.1"/>
    </source>
</evidence>